<dbReference type="InterPro" id="IPR033130">
    <property type="entry name" value="RNase_T2_His_AS_2"/>
</dbReference>
<dbReference type="PROSITE" id="PS00530">
    <property type="entry name" value="RNASE_T2_1"/>
    <property type="match status" value="1"/>
</dbReference>
<dbReference type="InterPro" id="IPR018188">
    <property type="entry name" value="RNase_T2_His_AS_1"/>
</dbReference>
<dbReference type="PROSITE" id="PS00531">
    <property type="entry name" value="RNASE_T2_2"/>
    <property type="match status" value="1"/>
</dbReference>
<feature type="chain" id="PRO_5024437830" evidence="3">
    <location>
        <begin position="25"/>
        <end position="329"/>
    </location>
</feature>
<comment type="similarity">
    <text evidence="1 2">Belongs to the RNase T2 family.</text>
</comment>
<dbReference type="Pfam" id="PF00445">
    <property type="entry name" value="Ribonuclease_T2"/>
    <property type="match status" value="1"/>
</dbReference>
<accession>A0A5R9RBN2</accession>
<gene>
    <name evidence="4" type="ORF">FAS41_05190</name>
</gene>
<name>A0A5R9RBN2_9PSED</name>
<evidence type="ECO:0000256" key="2">
    <source>
        <dbReference type="RuleBase" id="RU004328"/>
    </source>
</evidence>
<dbReference type="PANTHER" id="PTHR11240:SF22">
    <property type="entry name" value="RIBONUCLEASE T2"/>
    <property type="match status" value="1"/>
</dbReference>
<dbReference type="GO" id="GO:0003723">
    <property type="term" value="F:RNA binding"/>
    <property type="evidence" value="ECO:0007669"/>
    <property type="project" value="InterPro"/>
</dbReference>
<dbReference type="Proteomes" id="UP000306635">
    <property type="component" value="Unassembled WGS sequence"/>
</dbReference>
<dbReference type="SUPFAM" id="SSF55895">
    <property type="entry name" value="Ribonuclease Rh-like"/>
    <property type="match status" value="1"/>
</dbReference>
<dbReference type="GO" id="GO:0033897">
    <property type="term" value="F:ribonuclease T2 activity"/>
    <property type="evidence" value="ECO:0007669"/>
    <property type="project" value="InterPro"/>
</dbReference>
<dbReference type="PANTHER" id="PTHR11240">
    <property type="entry name" value="RIBONUCLEASE T2"/>
    <property type="match status" value="1"/>
</dbReference>
<dbReference type="EMBL" id="SWDV01000003">
    <property type="protein sequence ID" value="TLX80286.1"/>
    <property type="molecule type" value="Genomic_DNA"/>
</dbReference>
<evidence type="ECO:0000313" key="5">
    <source>
        <dbReference type="Proteomes" id="UP000306635"/>
    </source>
</evidence>
<dbReference type="OrthoDB" id="4720638at2"/>
<protein>
    <submittedName>
        <fullName evidence="4">Ribonuclease T(2)</fullName>
    </submittedName>
</protein>
<reference evidence="4 5" key="1">
    <citation type="submission" date="2019-04" db="EMBL/GenBank/DDBJ databases">
        <authorList>
            <person name="Li M."/>
        </authorList>
    </citation>
    <scope>NUCLEOTIDE SEQUENCE [LARGE SCALE GENOMIC DNA]</scope>
    <source>
        <strain evidence="4 5">LAM1902</strain>
    </source>
</reference>
<feature type="signal peptide" evidence="3">
    <location>
        <begin position="1"/>
        <end position="24"/>
    </location>
</feature>
<evidence type="ECO:0000313" key="4">
    <source>
        <dbReference type="EMBL" id="TLX80286.1"/>
    </source>
</evidence>
<organism evidence="4 5">
    <name type="scientific">Pseudomonas nicosulfuronedens</name>
    <dbReference type="NCBI Taxonomy" id="2571105"/>
    <lineage>
        <taxon>Bacteria</taxon>
        <taxon>Pseudomonadati</taxon>
        <taxon>Pseudomonadota</taxon>
        <taxon>Gammaproteobacteria</taxon>
        <taxon>Pseudomonadales</taxon>
        <taxon>Pseudomonadaceae</taxon>
        <taxon>Pseudomonas</taxon>
    </lineage>
</organism>
<dbReference type="InterPro" id="IPR001568">
    <property type="entry name" value="RNase_T2-like"/>
</dbReference>
<dbReference type="InterPro" id="IPR036430">
    <property type="entry name" value="RNase_T2-like_sf"/>
</dbReference>
<dbReference type="GO" id="GO:0006401">
    <property type="term" value="P:RNA catabolic process"/>
    <property type="evidence" value="ECO:0007669"/>
    <property type="project" value="UniProtKB-ARBA"/>
</dbReference>
<dbReference type="Gene3D" id="3.90.730.10">
    <property type="entry name" value="Ribonuclease T2-like"/>
    <property type="match status" value="1"/>
</dbReference>
<keyword evidence="3" id="KW-0732">Signal</keyword>
<dbReference type="RefSeq" id="WP_138520553.1">
    <property type="nucleotide sequence ID" value="NZ_JAOCBK010000006.1"/>
</dbReference>
<dbReference type="AlphaFoldDB" id="A0A5R9RBN2"/>
<proteinExistence type="inferred from homology"/>
<keyword evidence="5" id="KW-1185">Reference proteome</keyword>
<evidence type="ECO:0000256" key="3">
    <source>
        <dbReference type="SAM" id="SignalP"/>
    </source>
</evidence>
<comment type="caution">
    <text evidence="4">The sequence shown here is derived from an EMBL/GenBank/DDBJ whole genome shotgun (WGS) entry which is preliminary data.</text>
</comment>
<sequence length="329" mass="36152">MTGKYTALGLLAALSLAPFFTAHAVEATQGTFEASTRCEAYQSFKNGTNPGSRFVQPGETYRVLEVNKEEYQWVRLRIPGGGNDVRWVSADCGTVTGLQLGSGAAAQCSIADTYDSYVLALTWQPGFCVHNPAGGAKPECQAMKDGRLAVSNFTLHGLWPNKTPCGKRYGNCRGASLELSNSTLEYIKPWMPNFQFSTQFGNYEWKKHGVCQTSLSDDDYFRLAVDLTKSFNDSAPGSYVREHVGGTISKRELYSKLTDELGSTAAANNVLLICRGGYLEEVRITLPRDFRGARTVKAILDSHFAAQRSGDRKECRSDAISIEANGYRR</sequence>
<evidence type="ECO:0000256" key="1">
    <source>
        <dbReference type="ARBA" id="ARBA00007469"/>
    </source>
</evidence>